<evidence type="ECO:0000313" key="2">
    <source>
        <dbReference type="EMBL" id="AGY35481.1"/>
    </source>
</evidence>
<evidence type="ECO:0008006" key="3">
    <source>
        <dbReference type="Google" id="ProtNLM"/>
    </source>
</evidence>
<sequence length="452" mass="49846">MGAWWQLEAGSRLTPLTGKNTVPDELMLLFTDADHFVDEAQVEALSELEDAPEEFDSDEEPWPRRMVGYSATAGTLRARLELQGFGTLRVHALCAALFDDDLEPDPEFPSLDMRERWPEGRSTYPDGSAVVDALATRRGQDLISRYRQYRPRSSEQKFLEHMWELMQESFDDPRFELALILSRTNPSTRVTLDLTDVVVGGYVSLEEQLHLSARTRMATAVAASGPIIVITEGSSDARWLRHALRLAAPDTEHLFEFLDFDQTRAPGGVDRVESLTKGMAAAGVMNRIIAVFDNDTAGREGARRLSSLDLPTGVRVVCLPDVPYAQNYPTLGPTGPAPADINGRASSIEFMFGEDVLLSRNNELYPVQWNSLLTASGAYQGSLSAEHKRAVNARLDDIFATSGTQIVPSSVLEGCRRLAETLHAAAAPSPYVPGSEYSELSAQWRTQESAEP</sequence>
<feature type="compositionally biased region" description="Polar residues" evidence="1">
    <location>
        <begin position="438"/>
        <end position="452"/>
    </location>
</feature>
<accession>U5NWA6</accession>
<geneLocation type="plasmid" evidence="2">
    <name>pLMV7</name>
</geneLocation>
<dbReference type="CDD" id="cd01029">
    <property type="entry name" value="TOPRIM_primases"/>
    <property type="match status" value="1"/>
</dbReference>
<gene>
    <name evidence="2" type="ORF">LMV7_p00600</name>
</gene>
<feature type="region of interest" description="Disordered" evidence="1">
    <location>
        <begin position="430"/>
        <end position="452"/>
    </location>
</feature>
<keyword evidence="2" id="KW-0614">Plasmid</keyword>
<dbReference type="InterPro" id="IPR034154">
    <property type="entry name" value="TOPRIM_DnaG/twinkle"/>
</dbReference>
<evidence type="ECO:0000256" key="1">
    <source>
        <dbReference type="SAM" id="MobiDB-lite"/>
    </source>
</evidence>
<dbReference type="RefSeq" id="WP_023190120.1">
    <property type="nucleotide sequence ID" value="NC_022599.1"/>
</dbReference>
<protein>
    <recommendedName>
        <fullName evidence="3">HEPN/Toprim N-terminal domain-containing protein</fullName>
    </recommendedName>
</protein>
<organism evidence="2">
    <name type="scientific">Micrococcus sp. V7</name>
    <dbReference type="NCBI Taxonomy" id="404582"/>
    <lineage>
        <taxon>Bacteria</taxon>
        <taxon>Bacillati</taxon>
        <taxon>Actinomycetota</taxon>
        <taxon>Actinomycetes</taxon>
        <taxon>Micrococcales</taxon>
        <taxon>Micrococcaceae</taxon>
        <taxon>Micrococcus</taxon>
    </lineage>
</organism>
<name>U5NWA6_9MICC</name>
<dbReference type="EMBL" id="KF577591">
    <property type="protein sequence ID" value="AGY35481.1"/>
    <property type="molecule type" value="Genomic_DNA"/>
</dbReference>
<proteinExistence type="predicted"/>
<reference evidence="2" key="1">
    <citation type="journal article" date="2013" name="Genome Announc.">
        <title>First complete sequence of a giant linear plasmid from a micrococcus strain isolated from an extremely high-altitude lake.</title>
        <authorList>
            <person name="Dib J.R."/>
            <person name="Schuldes J."/>
            <person name="Thurmer A."/>
            <person name="Farias M.E."/>
            <person name="Daniel R."/>
            <person name="Meinhardt F."/>
        </authorList>
    </citation>
    <scope>NUCLEOTIDE SEQUENCE</scope>
    <source>
        <strain evidence="2">V7</strain>
        <plasmid evidence="2">pLMV7</plasmid>
    </source>
</reference>
<dbReference type="AlphaFoldDB" id="U5NWA6"/>